<comment type="cofactor">
    <cofactor evidence="1">
        <name>Zn(2+)</name>
        <dbReference type="ChEBI" id="CHEBI:29105"/>
    </cofactor>
</comment>
<evidence type="ECO:0000256" key="4">
    <source>
        <dbReference type="ARBA" id="ARBA00022801"/>
    </source>
</evidence>
<evidence type="ECO:0008006" key="9">
    <source>
        <dbReference type="Google" id="ProtNLM"/>
    </source>
</evidence>
<dbReference type="Proteomes" id="UP000275385">
    <property type="component" value="Unassembled WGS sequence"/>
</dbReference>
<dbReference type="Gene3D" id="3.40.390.10">
    <property type="entry name" value="Collagenase (Catalytic Domain)"/>
    <property type="match status" value="1"/>
</dbReference>
<keyword evidence="3" id="KW-0479">Metal-binding</keyword>
<protein>
    <recommendedName>
        <fullName evidence="9">Archaemetzincin-2</fullName>
    </recommendedName>
</protein>
<evidence type="ECO:0000256" key="5">
    <source>
        <dbReference type="ARBA" id="ARBA00022833"/>
    </source>
</evidence>
<dbReference type="GO" id="GO:0046872">
    <property type="term" value="F:metal ion binding"/>
    <property type="evidence" value="ECO:0007669"/>
    <property type="project" value="UniProtKB-KW"/>
</dbReference>
<dbReference type="InterPro" id="IPR024079">
    <property type="entry name" value="MetalloPept_cat_dom_sf"/>
</dbReference>
<organism evidence="7 8">
    <name type="scientific">Coniochaeta pulveracea</name>
    <dbReference type="NCBI Taxonomy" id="177199"/>
    <lineage>
        <taxon>Eukaryota</taxon>
        <taxon>Fungi</taxon>
        <taxon>Dikarya</taxon>
        <taxon>Ascomycota</taxon>
        <taxon>Pezizomycotina</taxon>
        <taxon>Sordariomycetes</taxon>
        <taxon>Sordariomycetidae</taxon>
        <taxon>Coniochaetales</taxon>
        <taxon>Coniochaetaceae</taxon>
        <taxon>Coniochaeta</taxon>
    </lineage>
</organism>
<comment type="caution">
    <text evidence="7">The sequence shown here is derived from an EMBL/GenBank/DDBJ whole genome shotgun (WGS) entry which is preliminary data.</text>
</comment>
<dbReference type="OrthoDB" id="2365600at2759"/>
<evidence type="ECO:0000256" key="6">
    <source>
        <dbReference type="ARBA" id="ARBA00023049"/>
    </source>
</evidence>
<dbReference type="Pfam" id="PF07998">
    <property type="entry name" value="Peptidase_M54"/>
    <property type="match status" value="1"/>
</dbReference>
<keyword evidence="8" id="KW-1185">Reference proteome</keyword>
<sequence length="466" mass="52232">MSECTHKHIHVTSSSHVFEAGIKRPNFDERVAAATRNVLPGDDLALDPEYDPQSLQCWIELDARNSVTHQKKSVYVVSSPQISDEAAIMRQWTVPSDRKVRGSSNRNALKSPMVDDVREYLEAFHHGLPVKTFTKPFKFTTWDTTLVRNASRYIGLALGDRCTRIRTRACADGTFARQLCLLDILDALIENLPRDAYAVVLLIDHDLYEEEDDDGFCCGRAFGGSRVAVVSSARYHPGLDDDAEIEREHMWPASHCADYLEREAGLHRSMNAPKGGIAGQGSHSSQPSVEVSPFGPFANFYRLRHELPHLTPIGKAVKKAHKVATSGVQGPADSYGLWLSRVARTASHELGHCFGLGHCAYYACVMQGSASVVEDVRQPPYLCHICLKKVTIAVLEVKAHLEEAEYVSERDRVLSEFCKKWEHVPMFAGYQVWLDEMTKWRRKVIKAQASDSRVYESYPAPVYGTI</sequence>
<dbReference type="AlphaFoldDB" id="A0A420XW86"/>
<evidence type="ECO:0000313" key="8">
    <source>
        <dbReference type="Proteomes" id="UP000275385"/>
    </source>
</evidence>
<evidence type="ECO:0000256" key="1">
    <source>
        <dbReference type="ARBA" id="ARBA00001947"/>
    </source>
</evidence>
<keyword evidence="6" id="KW-0482">Metalloprotease</keyword>
<reference evidence="7 8" key="1">
    <citation type="submission" date="2018-08" db="EMBL/GenBank/DDBJ databases">
        <title>Draft genome of the lignicolous fungus Coniochaeta pulveracea.</title>
        <authorList>
            <person name="Borstlap C.J."/>
            <person name="De Witt R.N."/>
            <person name="Botha A."/>
            <person name="Volschenk H."/>
        </authorList>
    </citation>
    <scope>NUCLEOTIDE SEQUENCE [LARGE SCALE GENOMIC DNA]</scope>
    <source>
        <strain evidence="7 8">CAB683</strain>
    </source>
</reference>
<evidence type="ECO:0000256" key="3">
    <source>
        <dbReference type="ARBA" id="ARBA00022723"/>
    </source>
</evidence>
<keyword evidence="4" id="KW-0378">Hydrolase</keyword>
<dbReference type="EMBL" id="QVQW01000133">
    <property type="protein sequence ID" value="RKU39911.1"/>
    <property type="molecule type" value="Genomic_DNA"/>
</dbReference>
<dbReference type="PANTHER" id="PTHR15910:SF1">
    <property type="entry name" value="ARCHAEMETZINCIN-2"/>
    <property type="match status" value="1"/>
</dbReference>
<dbReference type="InterPro" id="IPR012962">
    <property type="entry name" value="Pept_M54_archaemetzincn"/>
</dbReference>
<accession>A0A420XW86</accession>
<dbReference type="GO" id="GO:0006508">
    <property type="term" value="P:proteolysis"/>
    <property type="evidence" value="ECO:0007669"/>
    <property type="project" value="UniProtKB-KW"/>
</dbReference>
<dbReference type="GO" id="GO:0008237">
    <property type="term" value="F:metallopeptidase activity"/>
    <property type="evidence" value="ECO:0007669"/>
    <property type="project" value="UniProtKB-KW"/>
</dbReference>
<evidence type="ECO:0000256" key="2">
    <source>
        <dbReference type="ARBA" id="ARBA00022670"/>
    </source>
</evidence>
<evidence type="ECO:0000313" key="7">
    <source>
        <dbReference type="EMBL" id="RKU39911.1"/>
    </source>
</evidence>
<keyword evidence="5" id="KW-0862">Zinc</keyword>
<gene>
    <name evidence="7" type="ORF">DL546_001692</name>
</gene>
<name>A0A420XW86_9PEZI</name>
<dbReference type="PANTHER" id="PTHR15910">
    <property type="entry name" value="ARCHAEMETZINCIN"/>
    <property type="match status" value="1"/>
</dbReference>
<dbReference type="CDD" id="cd11375">
    <property type="entry name" value="Peptidase_M54"/>
    <property type="match status" value="1"/>
</dbReference>
<keyword evidence="2" id="KW-0645">Protease</keyword>
<dbReference type="SUPFAM" id="SSF55486">
    <property type="entry name" value="Metalloproteases ('zincins'), catalytic domain"/>
    <property type="match status" value="1"/>
</dbReference>
<proteinExistence type="predicted"/>